<evidence type="ECO:0000313" key="2">
    <source>
        <dbReference type="Proteomes" id="UP000016986"/>
    </source>
</evidence>
<accession>U2YD64</accession>
<protein>
    <submittedName>
        <fullName evidence="1">Uncharacterized protein</fullName>
    </submittedName>
</protein>
<evidence type="ECO:0000313" key="1">
    <source>
        <dbReference type="EMBL" id="GAD51596.1"/>
    </source>
</evidence>
<organism evidence="1 2">
    <name type="scientific">Halarchaeum acidiphilum MH1-52-1</name>
    <dbReference type="NCBI Taxonomy" id="1261545"/>
    <lineage>
        <taxon>Archaea</taxon>
        <taxon>Methanobacteriati</taxon>
        <taxon>Methanobacteriota</taxon>
        <taxon>Stenosarchaea group</taxon>
        <taxon>Halobacteria</taxon>
        <taxon>Halobacteriales</taxon>
        <taxon>Halobacteriaceae</taxon>
    </lineage>
</organism>
<proteinExistence type="predicted"/>
<sequence length="52" mass="5380">MRTSIGSATVPREDTAATLVAALPMASTYDLTFEVLAGDTPIEVAIGDPLDD</sequence>
<keyword evidence="2" id="KW-1185">Reference proteome</keyword>
<gene>
    <name evidence="1" type="ORF">MBEHAL_0356</name>
</gene>
<dbReference type="AlphaFoldDB" id="U2YD64"/>
<name>U2YD64_9EURY</name>
<dbReference type="EMBL" id="BATA01000005">
    <property type="protein sequence ID" value="GAD51596.1"/>
    <property type="molecule type" value="Genomic_DNA"/>
</dbReference>
<comment type="caution">
    <text evidence="1">The sequence shown here is derived from an EMBL/GenBank/DDBJ whole genome shotgun (WGS) entry which is preliminary data.</text>
</comment>
<reference evidence="1 2" key="1">
    <citation type="submission" date="2013-09" db="EMBL/GenBank/DDBJ databases">
        <title>Whole genome sequencing of Halarchaeum acidiphilum strain MH1-52-1.</title>
        <authorList>
            <person name="Shimane Y."/>
            <person name="Minegishi H."/>
            <person name="Nishi S."/>
            <person name="Echigo A."/>
            <person name="Shuto A."/>
            <person name="Konishi M."/>
            <person name="Ito T."/>
            <person name="Ohkuma M."/>
            <person name="Ohta Y."/>
            <person name="Nagano Y."/>
            <person name="Tsubouchi T."/>
            <person name="Mori K."/>
            <person name="Usui K."/>
            <person name="Kamekura M."/>
            <person name="Usami R."/>
            <person name="Takaki Y."/>
            <person name="Hatada Y."/>
        </authorList>
    </citation>
    <scope>NUCLEOTIDE SEQUENCE [LARGE SCALE GENOMIC DNA]</scope>
    <source>
        <strain evidence="1 2">JCM 16109</strain>
    </source>
</reference>
<dbReference type="Proteomes" id="UP000016986">
    <property type="component" value="Unassembled WGS sequence"/>
</dbReference>